<dbReference type="AlphaFoldDB" id="A0A1J5SXD5"/>
<evidence type="ECO:0000256" key="5">
    <source>
        <dbReference type="ARBA" id="ARBA00023136"/>
    </source>
</evidence>
<sequence length="295" mass="33013">MRTPQTTLGLLAGAVLAALVLLSSSLFVVPQGEMALVLRFGAVRNPQNPVERPGLHAKLPLVDDVVRFDARLLDVDPPAEQVILSDQKRLVVDTYTRFRISDPLRFYQAVHTEAAARARLREIVNNAVRRVLGNVPLLTVLSPKREQIMTAIRTESNQSARDLGVDVVDVRLRRADLPPETSQAIFKRMQSERQREAAEARAQGQEKAFEIRAGADREKVVIAADAQRQAQILRGQGDGEAARIYAQAFESDPKFYAFYRSLEAYRHTLGDGKTTYVLSPQSEFFKYFNAAPQKK</sequence>
<gene>
    <name evidence="7" type="primary">hflC_4</name>
    <name evidence="7" type="ORF">GALL_117340</name>
</gene>
<dbReference type="InterPro" id="IPR036013">
    <property type="entry name" value="Band_7/SPFH_dom_sf"/>
</dbReference>
<dbReference type="NCBIfam" id="TIGR01932">
    <property type="entry name" value="hflC"/>
    <property type="match status" value="1"/>
</dbReference>
<comment type="similarity">
    <text evidence="2">Belongs to the band 7/mec-2 family. HflC subfamily.</text>
</comment>
<dbReference type="GO" id="GO:0006508">
    <property type="term" value="P:proteolysis"/>
    <property type="evidence" value="ECO:0007669"/>
    <property type="project" value="UniProtKB-KW"/>
</dbReference>
<evidence type="ECO:0000259" key="6">
    <source>
        <dbReference type="SMART" id="SM00244"/>
    </source>
</evidence>
<dbReference type="SUPFAM" id="SSF117892">
    <property type="entry name" value="Band 7/SPFH domain"/>
    <property type="match status" value="1"/>
</dbReference>
<comment type="subcellular location">
    <subcellularLocation>
        <location evidence="1">Membrane</location>
    </subcellularLocation>
</comment>
<dbReference type="PANTHER" id="PTHR42911:SF1">
    <property type="entry name" value="MODULATOR OF FTSH PROTEASE HFLC"/>
    <property type="match status" value="1"/>
</dbReference>
<dbReference type="CDD" id="cd03405">
    <property type="entry name" value="SPFH_HflC"/>
    <property type="match status" value="1"/>
</dbReference>
<proteinExistence type="inferred from homology"/>
<protein>
    <submittedName>
        <fullName evidence="7">Modulator of FtsH protease HflC</fullName>
    </submittedName>
</protein>
<feature type="domain" description="Band 7" evidence="6">
    <location>
        <begin position="24"/>
        <end position="189"/>
    </location>
</feature>
<dbReference type="Pfam" id="PF01145">
    <property type="entry name" value="Band_7"/>
    <property type="match status" value="1"/>
</dbReference>
<evidence type="ECO:0000256" key="4">
    <source>
        <dbReference type="ARBA" id="ARBA00022989"/>
    </source>
</evidence>
<dbReference type="PIRSF" id="PIRSF005651">
    <property type="entry name" value="HflC"/>
    <property type="match status" value="1"/>
</dbReference>
<dbReference type="InterPro" id="IPR001107">
    <property type="entry name" value="Band_7"/>
</dbReference>
<dbReference type="Gene3D" id="3.30.479.30">
    <property type="entry name" value="Band 7 domain"/>
    <property type="match status" value="1"/>
</dbReference>
<evidence type="ECO:0000313" key="7">
    <source>
        <dbReference type="EMBL" id="OIR06260.1"/>
    </source>
</evidence>
<dbReference type="GO" id="GO:0008233">
    <property type="term" value="F:peptidase activity"/>
    <property type="evidence" value="ECO:0007669"/>
    <property type="project" value="UniProtKB-KW"/>
</dbReference>
<evidence type="ECO:0000256" key="3">
    <source>
        <dbReference type="ARBA" id="ARBA00022692"/>
    </source>
</evidence>
<keyword evidence="7" id="KW-0378">Hydrolase</keyword>
<dbReference type="GO" id="GO:0016020">
    <property type="term" value="C:membrane"/>
    <property type="evidence" value="ECO:0007669"/>
    <property type="project" value="UniProtKB-SubCell"/>
</dbReference>
<organism evidence="7">
    <name type="scientific">mine drainage metagenome</name>
    <dbReference type="NCBI Taxonomy" id="410659"/>
    <lineage>
        <taxon>unclassified sequences</taxon>
        <taxon>metagenomes</taxon>
        <taxon>ecological metagenomes</taxon>
    </lineage>
</organism>
<evidence type="ECO:0000256" key="1">
    <source>
        <dbReference type="ARBA" id="ARBA00004370"/>
    </source>
</evidence>
<keyword evidence="3" id="KW-0812">Transmembrane</keyword>
<dbReference type="PANTHER" id="PTHR42911">
    <property type="entry name" value="MODULATOR OF FTSH PROTEASE HFLC"/>
    <property type="match status" value="1"/>
</dbReference>
<evidence type="ECO:0000256" key="2">
    <source>
        <dbReference type="ARBA" id="ARBA00007862"/>
    </source>
</evidence>
<dbReference type="SMART" id="SM00244">
    <property type="entry name" value="PHB"/>
    <property type="match status" value="1"/>
</dbReference>
<keyword evidence="4" id="KW-1133">Transmembrane helix</keyword>
<dbReference type="EMBL" id="MLJW01000045">
    <property type="protein sequence ID" value="OIR06260.1"/>
    <property type="molecule type" value="Genomic_DNA"/>
</dbReference>
<name>A0A1J5SXD5_9ZZZZ</name>
<dbReference type="InterPro" id="IPR010200">
    <property type="entry name" value="HflC"/>
</dbReference>
<reference evidence="7" key="1">
    <citation type="submission" date="2016-10" db="EMBL/GenBank/DDBJ databases">
        <title>Sequence of Gallionella enrichment culture.</title>
        <authorList>
            <person name="Poehlein A."/>
            <person name="Muehling M."/>
            <person name="Daniel R."/>
        </authorList>
    </citation>
    <scope>NUCLEOTIDE SEQUENCE</scope>
</reference>
<accession>A0A1J5SXD5</accession>
<comment type="caution">
    <text evidence="7">The sequence shown here is derived from an EMBL/GenBank/DDBJ whole genome shotgun (WGS) entry which is preliminary data.</text>
</comment>
<keyword evidence="7" id="KW-0645">Protease</keyword>
<keyword evidence="5" id="KW-0472">Membrane</keyword>